<evidence type="ECO:0000256" key="2">
    <source>
        <dbReference type="ARBA" id="ARBA00022603"/>
    </source>
</evidence>
<comment type="catalytic activity">
    <reaction evidence="5">
        <text>a 2'-deoxyadenosine in DNA + S-adenosyl-L-methionine = an N(6)-methyl-2'-deoxyadenosine in DNA + S-adenosyl-L-homocysteine + H(+)</text>
        <dbReference type="Rhea" id="RHEA:15197"/>
        <dbReference type="Rhea" id="RHEA-COMP:12418"/>
        <dbReference type="Rhea" id="RHEA-COMP:12419"/>
        <dbReference type="ChEBI" id="CHEBI:15378"/>
        <dbReference type="ChEBI" id="CHEBI:57856"/>
        <dbReference type="ChEBI" id="CHEBI:59789"/>
        <dbReference type="ChEBI" id="CHEBI:90615"/>
        <dbReference type="ChEBI" id="CHEBI:90616"/>
        <dbReference type="EC" id="2.1.1.72"/>
    </reaction>
</comment>
<feature type="domain" description="Type II methyltransferase M.TaqI-like" evidence="7">
    <location>
        <begin position="279"/>
        <end position="455"/>
    </location>
</feature>
<dbReference type="Pfam" id="PF22654">
    <property type="entry name" value="DUF7008"/>
    <property type="match status" value="1"/>
</dbReference>
<dbReference type="PRINTS" id="PR00507">
    <property type="entry name" value="N12N6MTFRASE"/>
</dbReference>
<feature type="region of interest" description="Disordered" evidence="6">
    <location>
        <begin position="1177"/>
        <end position="1201"/>
    </location>
</feature>
<reference evidence="9 10" key="1">
    <citation type="submission" date="2017-12" db="EMBL/GenBank/DDBJ databases">
        <title>Phylogenetic diversity of female urinary microbiome.</title>
        <authorList>
            <person name="Thomas-White K."/>
            <person name="Wolfe A.J."/>
        </authorList>
    </citation>
    <scope>NUCLEOTIDE SEQUENCE [LARGE SCALE GENOMIC DNA]</scope>
    <source>
        <strain evidence="9 10">UMB0777</strain>
    </source>
</reference>
<dbReference type="EC" id="2.1.1.72" evidence="1"/>
<feature type="domain" description="DUF7008" evidence="8">
    <location>
        <begin position="824"/>
        <end position="1190"/>
    </location>
</feature>
<dbReference type="GO" id="GO:0032259">
    <property type="term" value="P:methylation"/>
    <property type="evidence" value="ECO:0007669"/>
    <property type="project" value="UniProtKB-KW"/>
</dbReference>
<dbReference type="Pfam" id="PF07669">
    <property type="entry name" value="Eco57I"/>
    <property type="match status" value="1"/>
</dbReference>
<dbReference type="InterPro" id="IPR050953">
    <property type="entry name" value="N4_N6_ade-DNA_methylase"/>
</dbReference>
<evidence type="ECO:0000256" key="3">
    <source>
        <dbReference type="ARBA" id="ARBA00022679"/>
    </source>
</evidence>
<dbReference type="GO" id="GO:0003676">
    <property type="term" value="F:nucleic acid binding"/>
    <property type="evidence" value="ECO:0007669"/>
    <property type="project" value="InterPro"/>
</dbReference>
<dbReference type="PANTHER" id="PTHR33841">
    <property type="entry name" value="DNA METHYLTRANSFERASE YEEA-RELATED"/>
    <property type="match status" value="1"/>
</dbReference>
<keyword evidence="2 9" id="KW-0489">Methyltransferase</keyword>
<dbReference type="AlphaFoldDB" id="A0A2I1REL6"/>
<dbReference type="InterPro" id="IPR002052">
    <property type="entry name" value="DNA_methylase_N6_adenine_CS"/>
</dbReference>
<evidence type="ECO:0000256" key="5">
    <source>
        <dbReference type="ARBA" id="ARBA00047942"/>
    </source>
</evidence>
<dbReference type="InterPro" id="IPR011639">
    <property type="entry name" value="MethylTrfase_TaqI-like_dom"/>
</dbReference>
<evidence type="ECO:0000256" key="6">
    <source>
        <dbReference type="SAM" id="MobiDB-lite"/>
    </source>
</evidence>
<dbReference type="Gene3D" id="3.40.50.150">
    <property type="entry name" value="Vaccinia Virus protein VP39"/>
    <property type="match status" value="1"/>
</dbReference>
<dbReference type="PANTHER" id="PTHR33841:SF1">
    <property type="entry name" value="DNA METHYLTRANSFERASE A"/>
    <property type="match status" value="1"/>
</dbReference>
<proteinExistence type="predicted"/>
<dbReference type="InterPro" id="IPR029063">
    <property type="entry name" value="SAM-dependent_MTases_sf"/>
</dbReference>
<keyword evidence="3" id="KW-0808">Transferase</keyword>
<dbReference type="PROSITE" id="PS00092">
    <property type="entry name" value="N6_MTASE"/>
    <property type="match status" value="1"/>
</dbReference>
<protein>
    <recommendedName>
        <fullName evidence="1">site-specific DNA-methyltransferase (adenine-specific)</fullName>
        <ecNumber evidence="1">2.1.1.72</ecNumber>
    </recommendedName>
</protein>
<evidence type="ECO:0000259" key="8">
    <source>
        <dbReference type="Pfam" id="PF22654"/>
    </source>
</evidence>
<organism evidence="9 10">
    <name type="scientific">Gordonia terrae</name>
    <dbReference type="NCBI Taxonomy" id="2055"/>
    <lineage>
        <taxon>Bacteria</taxon>
        <taxon>Bacillati</taxon>
        <taxon>Actinomycetota</taxon>
        <taxon>Actinomycetes</taxon>
        <taxon>Mycobacteriales</taxon>
        <taxon>Gordoniaceae</taxon>
        <taxon>Gordonia</taxon>
    </lineage>
</organism>
<dbReference type="SUPFAM" id="SSF53335">
    <property type="entry name" value="S-adenosyl-L-methionine-dependent methyltransferases"/>
    <property type="match status" value="1"/>
</dbReference>
<keyword evidence="4" id="KW-0949">S-adenosyl-L-methionine</keyword>
<dbReference type="GO" id="GO:0009007">
    <property type="term" value="F:site-specific DNA-methyltransferase (adenine-specific) activity"/>
    <property type="evidence" value="ECO:0007669"/>
    <property type="project" value="UniProtKB-EC"/>
</dbReference>
<dbReference type="InterPro" id="IPR054277">
    <property type="entry name" value="DUF7008"/>
</dbReference>
<evidence type="ECO:0000313" key="10">
    <source>
        <dbReference type="Proteomes" id="UP000234662"/>
    </source>
</evidence>
<evidence type="ECO:0000259" key="7">
    <source>
        <dbReference type="Pfam" id="PF07669"/>
    </source>
</evidence>
<dbReference type="NCBIfam" id="NF033451">
    <property type="entry name" value="BREX_2_MTaseX"/>
    <property type="match status" value="1"/>
</dbReference>
<dbReference type="Proteomes" id="UP000234662">
    <property type="component" value="Unassembled WGS sequence"/>
</dbReference>
<gene>
    <name evidence="9" type="ORF">CYJ73_02690</name>
</gene>
<accession>A0A2I1REL6</accession>
<comment type="caution">
    <text evidence="9">The sequence shown here is derived from an EMBL/GenBank/DDBJ whole genome shotgun (WGS) entry which is preliminary data.</text>
</comment>
<evidence type="ECO:0000256" key="1">
    <source>
        <dbReference type="ARBA" id="ARBA00011900"/>
    </source>
</evidence>
<sequence>MTMAFVAAELVKALRVQLGRLEDDLRARVDGDDMAARQEAVAVLWRAEHAEALSAQRTAASWQAWRDERVTQSAVAWLLLTVFARYCEDNTLVSKAWIGGPDADSRQEALDARRTYFAANPEHTDRDWLNTIADHLSTLDATRGLVDSYSPLHQVAPSGDAARELLEFWWDKDDAGEPRWSFTGVDTRFLGDVYQDLSEFAKQTYALLQTPEFVEEFILDQTLEPALEERPLDGFTVIDPTCGSGHFLLGAFHRLLDRWQREAPALGQRVLVQRALGSVYGVDINPFAVAIARFRLLVEALHASGDKSIEKLIDIKLNLAAGDSLLWGSRQEAMSDDLLSAGLQEFALSTEDAESLKSILRREHDAVVGNPPYISIKDAALRDLYRRHYTTCHGKYVLTVPFMELFFELAKDGSSRKPGWVGQITSNSFMKREFGTKLIEEFLGSKDLQKVVDTSGAYIPGHGTPTVILVARNRGIANALPTVRAVLGVRGEPGRPDDAAKGLVWSAITEHIDEPGFENNWISVTDLPRAALQEHPWSLSGGGAVELLSAVENARQKSLGGVSTSIGIAGVTGEDDLFMIPTPQDGHRLGWKTMRAVVEGDRVREWQVAADVQSAGWTYDENLDVLSLEKLGVLGLWLQRFRVAIQKRKRFGVPMVDRGFKWYEWQELYKAKLRTPLSITFAEVATHNHFVLDRGGKVFNRTAPVIKLPEGASEDDHLRLLGVLNSSVGCFWFKQKCHNKGSTVDSSGARTTLDQWENFYQINGTTVKDFPLPSSYPLFRSQTLDTLAQELAAHAPSAIAEREVPSADALDTAHAEAGRLRTLMIAHQEELDWECYRLYGLIDEDLTCAGELPGIALGERAFEIVLARAVADGEHTAWFERHRSTPVTEIPAHLPSDYRHLLQRRLDAIASNPGIRLLEKPEHKRRWASDPWDKRVTEALRGWLLDRTENRDLWFENGHPTPRSVAQLADRLDRDQDFRQVLRLWAGSPDVSTGAALEKLLADEGVPYLAAWRYKPSGLTKREAWEHTWDLQRREDAGEKLDAPIPVPPKYKPADFLKTSYWARRGKLDVPKERFISYPGAGRDSDPTVLLGWAGWDHAEQALALAGVIDERISADGWDQTSGDKLVPMLGGLAELLPWVRQWHGEIDPEFGESVADTIDEVLRSHCAELGITPDKLAAWRPPAPTRGRRTRKTKTEDTSA</sequence>
<dbReference type="EMBL" id="PKJC01000001">
    <property type="protein sequence ID" value="PKZ67580.1"/>
    <property type="molecule type" value="Genomic_DNA"/>
</dbReference>
<evidence type="ECO:0000313" key="9">
    <source>
        <dbReference type="EMBL" id="PKZ67580.1"/>
    </source>
</evidence>
<dbReference type="GO" id="GO:0006304">
    <property type="term" value="P:DNA modification"/>
    <property type="evidence" value="ECO:0007669"/>
    <property type="project" value="InterPro"/>
</dbReference>
<evidence type="ECO:0000256" key="4">
    <source>
        <dbReference type="ARBA" id="ARBA00022691"/>
    </source>
</evidence>
<name>A0A2I1REL6_9ACTN</name>